<dbReference type="PANTHER" id="PTHR14340:SF13">
    <property type="entry name" value="TITIN"/>
    <property type="match status" value="1"/>
</dbReference>
<dbReference type="Pfam" id="PF07679">
    <property type="entry name" value="I-set"/>
    <property type="match status" value="5"/>
</dbReference>
<dbReference type="CDD" id="cd00063">
    <property type="entry name" value="FN3"/>
    <property type="match status" value="3"/>
</dbReference>
<dbReference type="FunFam" id="2.60.40.10:FF:000811">
    <property type="entry name" value="Titin a"/>
    <property type="match status" value="1"/>
</dbReference>
<comment type="subcellular location">
    <subcellularLocation>
        <location evidence="2">Cytoplasm</location>
    </subcellularLocation>
    <subcellularLocation>
        <location evidence="1">Nucleus</location>
    </subcellularLocation>
</comment>
<dbReference type="SUPFAM" id="SSF49265">
    <property type="entry name" value="Fibronectin type III"/>
    <property type="match status" value="2"/>
</dbReference>
<evidence type="ECO:0000256" key="8">
    <source>
        <dbReference type="ARBA" id="ARBA00023319"/>
    </source>
</evidence>
<evidence type="ECO:0000256" key="4">
    <source>
        <dbReference type="ARBA" id="ARBA00022490"/>
    </source>
</evidence>
<keyword evidence="6" id="KW-1015">Disulfide bond</keyword>
<feature type="domain" description="Fibronectin type-III" evidence="10">
    <location>
        <begin position="389"/>
        <end position="483"/>
    </location>
</feature>
<evidence type="ECO:0000256" key="5">
    <source>
        <dbReference type="ARBA" id="ARBA00022737"/>
    </source>
</evidence>
<name>A0A8C2EVN7_CYPCA</name>
<dbReference type="SMART" id="SM00408">
    <property type="entry name" value="IGc2"/>
    <property type="match status" value="4"/>
</dbReference>
<dbReference type="GO" id="GO:0008307">
    <property type="term" value="F:structural constituent of muscle"/>
    <property type="evidence" value="ECO:0007669"/>
    <property type="project" value="TreeGrafter"/>
</dbReference>
<evidence type="ECO:0000256" key="3">
    <source>
        <dbReference type="ARBA" id="ARBA00006692"/>
    </source>
</evidence>
<dbReference type="InterPro" id="IPR013783">
    <property type="entry name" value="Ig-like_fold"/>
</dbReference>
<evidence type="ECO:0000313" key="11">
    <source>
        <dbReference type="Ensembl" id="ENSCCRP00020046849.1"/>
    </source>
</evidence>
<sequence>IITPLRDIKANEGQETVLNCEVNTEGAKAKWLKNNETLFESSKFIMVQKDNVFSLRIKDTQKSDEANYTITLTNQRGEHVKSSANITDVDTQEKKTVSFTCKVNRPNVTVQWMKAGQEITLSKRILYRVDKDKHTLTIKDCGLADEGEYSVVAGADKATAELIISEAPADFTAQLSDQTITEFEDAEFTCELSKEKAEIKWYRDGREIREGPRYQFERDGKTCRLRIKECRPDDECEYACGVDEKRTRARLFVEGKFVSVSINNLEISGNINKCNLRYQMMSEGKIHRLQVCEIRPRDQGEYRVIAKDKDARAKLELADLVTDAGKPFVMAVPYNAYPHAEAEWFYNDISLPKDNVHTSVDRTEYRLKDPKKIILLLTNVASFTDVPGPVKNLQVVDTADGEVSIAWEEPENDGGSKILAYVVERRDIKRKTWTLATDCADSTEYCVTGLQKDSKYLFRVCARNRIGSGPNVETDKAVQAKNKFDVPDPPQNVIVGNVNKFGATVSWEPPLSDGGSEITSYIIELRDRTSVSWSPVMVAKPHERSAIINDVIENKEYIFRVKAENKAGIGKPSAATNPVKIMDPIVAPTLDLSAFKDGLEVIVPNPLAIRVPITGYPVPTAKWTFGENALTAGDRVSMVTKSTFTELIVTPSVRPDKGTYSLTLENDVTMLYFILLSIQASPSAPKDLKVAEVTRKHVHLMWEAPDHDGGSPITGYQVEKREVSRKTWVKEYTVTDVVEGKEYLFRVIACNKCGPGEPAYIDDPVNILAVDPKEIQLDAKVLAGLTAKAGTKIELPADITGKPEPKVKWTKADLVLKPDDRISIDTKPGHSTVSIAKTKRDDTATYIIEAVNSSGLDIPCKNIGGLILQ</sequence>
<dbReference type="GO" id="GO:0005634">
    <property type="term" value="C:nucleus"/>
    <property type="evidence" value="ECO:0007669"/>
    <property type="project" value="UniProtKB-SubCell"/>
</dbReference>
<evidence type="ECO:0000256" key="6">
    <source>
        <dbReference type="ARBA" id="ARBA00023157"/>
    </source>
</evidence>
<dbReference type="InterPro" id="IPR036116">
    <property type="entry name" value="FN3_sf"/>
</dbReference>
<dbReference type="SMART" id="SM00060">
    <property type="entry name" value="FN3"/>
    <property type="match status" value="3"/>
</dbReference>
<dbReference type="FunFam" id="2.60.40.10:FF:000127">
    <property type="entry name" value="titin isoform X1"/>
    <property type="match status" value="1"/>
</dbReference>
<proteinExistence type="inferred from homology"/>
<dbReference type="PANTHER" id="PTHR14340">
    <property type="entry name" value="MICROFIBRIL-ASSOCIATED GLYCOPROTEIN 3"/>
    <property type="match status" value="1"/>
</dbReference>
<feature type="domain" description="Fibronectin type-III" evidence="10">
    <location>
        <begin position="684"/>
        <end position="770"/>
    </location>
</feature>
<dbReference type="InterPro" id="IPR003598">
    <property type="entry name" value="Ig_sub2"/>
</dbReference>
<dbReference type="FunFam" id="2.60.40.10:FF:000031">
    <property type="entry name" value="Myosin-binding protein C, slow type"/>
    <property type="match status" value="1"/>
</dbReference>
<accession>A0A8C2EVN7</accession>
<keyword evidence="4" id="KW-0963">Cytoplasm</keyword>
<dbReference type="InterPro" id="IPR007110">
    <property type="entry name" value="Ig-like_dom"/>
</dbReference>
<evidence type="ECO:0000313" key="12">
    <source>
        <dbReference type="Proteomes" id="UP000694701"/>
    </source>
</evidence>
<dbReference type="FunFam" id="2.60.40.10:FF:001350">
    <property type="entry name" value="titin isoform X1"/>
    <property type="match status" value="1"/>
</dbReference>
<dbReference type="InterPro" id="IPR013098">
    <property type="entry name" value="Ig_I-set"/>
</dbReference>
<keyword evidence="7" id="KW-0539">Nucleus</keyword>
<dbReference type="AlphaFoldDB" id="A0A8C2EVN7"/>
<dbReference type="Pfam" id="PF00041">
    <property type="entry name" value="fn3"/>
    <property type="match status" value="3"/>
</dbReference>
<dbReference type="Gene3D" id="2.60.40.10">
    <property type="entry name" value="Immunoglobulins"/>
    <property type="match status" value="9"/>
</dbReference>
<comment type="similarity">
    <text evidence="3">Belongs to the protein kinase superfamily. CAMK Ser/Thr protein kinase family.</text>
</comment>
<dbReference type="Ensembl" id="ENSCCRT00020051071.1">
    <property type="protein sequence ID" value="ENSCCRP00020046849.1"/>
    <property type="gene ID" value="ENSCCRG00020020826.1"/>
</dbReference>
<dbReference type="GO" id="GO:0045214">
    <property type="term" value="P:sarcomere organization"/>
    <property type="evidence" value="ECO:0007669"/>
    <property type="project" value="TreeGrafter"/>
</dbReference>
<protein>
    <recommendedName>
        <fullName evidence="13">Titin</fullName>
    </recommendedName>
</protein>
<dbReference type="SUPFAM" id="SSF48726">
    <property type="entry name" value="Immunoglobulin"/>
    <property type="match status" value="5"/>
</dbReference>
<evidence type="ECO:0000256" key="7">
    <source>
        <dbReference type="ARBA" id="ARBA00023242"/>
    </source>
</evidence>
<keyword evidence="8" id="KW-0393">Immunoglobulin domain</keyword>
<reference evidence="11" key="1">
    <citation type="submission" date="2025-08" db="UniProtKB">
        <authorList>
            <consortium name="Ensembl"/>
        </authorList>
    </citation>
    <scope>IDENTIFICATION</scope>
</reference>
<dbReference type="InterPro" id="IPR003961">
    <property type="entry name" value="FN3_dom"/>
</dbReference>
<feature type="domain" description="Ig-like" evidence="9">
    <location>
        <begin position="93"/>
        <end position="165"/>
    </location>
</feature>
<evidence type="ECO:0000259" key="9">
    <source>
        <dbReference type="PROSITE" id="PS50835"/>
    </source>
</evidence>
<dbReference type="SMART" id="SM00409">
    <property type="entry name" value="IG"/>
    <property type="match status" value="4"/>
</dbReference>
<dbReference type="PROSITE" id="PS50853">
    <property type="entry name" value="FN3"/>
    <property type="match status" value="3"/>
</dbReference>
<dbReference type="Proteomes" id="UP000694701">
    <property type="component" value="Unplaced"/>
</dbReference>
<feature type="domain" description="Fibronectin type-III" evidence="10">
    <location>
        <begin position="489"/>
        <end position="584"/>
    </location>
</feature>
<dbReference type="InterPro" id="IPR003599">
    <property type="entry name" value="Ig_sub"/>
</dbReference>
<evidence type="ECO:0008006" key="13">
    <source>
        <dbReference type="Google" id="ProtNLM"/>
    </source>
</evidence>
<evidence type="ECO:0000256" key="1">
    <source>
        <dbReference type="ARBA" id="ARBA00004123"/>
    </source>
</evidence>
<dbReference type="GO" id="GO:0048738">
    <property type="term" value="P:cardiac muscle tissue development"/>
    <property type="evidence" value="ECO:0007669"/>
    <property type="project" value="TreeGrafter"/>
</dbReference>
<organism evidence="11 12">
    <name type="scientific">Cyprinus carpio</name>
    <name type="common">Common carp</name>
    <dbReference type="NCBI Taxonomy" id="7962"/>
    <lineage>
        <taxon>Eukaryota</taxon>
        <taxon>Metazoa</taxon>
        <taxon>Chordata</taxon>
        <taxon>Craniata</taxon>
        <taxon>Vertebrata</taxon>
        <taxon>Euteleostomi</taxon>
        <taxon>Actinopterygii</taxon>
        <taxon>Neopterygii</taxon>
        <taxon>Teleostei</taxon>
        <taxon>Ostariophysi</taxon>
        <taxon>Cypriniformes</taxon>
        <taxon>Cyprinidae</taxon>
        <taxon>Cyprininae</taxon>
        <taxon>Cyprinus</taxon>
    </lineage>
</organism>
<evidence type="ECO:0000259" key="10">
    <source>
        <dbReference type="PROSITE" id="PS50853"/>
    </source>
</evidence>
<feature type="domain" description="Ig-like" evidence="9">
    <location>
        <begin position="1"/>
        <end position="87"/>
    </location>
</feature>
<feature type="domain" description="Ig-like" evidence="9">
    <location>
        <begin position="168"/>
        <end position="252"/>
    </location>
</feature>
<dbReference type="CDD" id="cd00096">
    <property type="entry name" value="Ig"/>
    <property type="match status" value="1"/>
</dbReference>
<keyword evidence="5" id="KW-0677">Repeat</keyword>
<dbReference type="PROSITE" id="PS50835">
    <property type="entry name" value="IG_LIKE"/>
    <property type="match status" value="3"/>
</dbReference>
<dbReference type="GO" id="GO:0031430">
    <property type="term" value="C:M band"/>
    <property type="evidence" value="ECO:0007669"/>
    <property type="project" value="TreeGrafter"/>
</dbReference>
<dbReference type="FunFam" id="2.60.40.10:FF:000056">
    <property type="entry name" value="twitchin isoform X4"/>
    <property type="match status" value="1"/>
</dbReference>
<dbReference type="PRINTS" id="PR00014">
    <property type="entry name" value="FNTYPEIII"/>
</dbReference>
<evidence type="ECO:0000256" key="2">
    <source>
        <dbReference type="ARBA" id="ARBA00004496"/>
    </source>
</evidence>
<dbReference type="FunFam" id="2.60.40.10:FF:000050">
    <property type="entry name" value="Titin isoform B"/>
    <property type="match status" value="1"/>
</dbReference>
<dbReference type="InterPro" id="IPR036179">
    <property type="entry name" value="Ig-like_dom_sf"/>
</dbReference>